<feature type="transmembrane region" description="Helical" evidence="5">
    <location>
        <begin position="173"/>
        <end position="192"/>
    </location>
</feature>
<feature type="transmembrane region" description="Helical" evidence="5">
    <location>
        <begin position="256"/>
        <end position="276"/>
    </location>
</feature>
<keyword evidence="3 5" id="KW-1133">Transmembrane helix</keyword>
<dbReference type="Proteomes" id="UP000219689">
    <property type="component" value="Unassembled WGS sequence"/>
</dbReference>
<dbReference type="PANTHER" id="PTHR22773">
    <property type="entry name" value="NADH DEHYDROGENASE"/>
    <property type="match status" value="1"/>
</dbReference>
<dbReference type="OrthoDB" id="29144at2157"/>
<feature type="transmembrane region" description="Helical" evidence="5">
    <location>
        <begin position="220"/>
        <end position="244"/>
    </location>
</feature>
<dbReference type="GO" id="GO:0016020">
    <property type="term" value="C:membrane"/>
    <property type="evidence" value="ECO:0007669"/>
    <property type="project" value="UniProtKB-SubCell"/>
</dbReference>
<feature type="transmembrane region" description="Helical" evidence="5">
    <location>
        <begin position="87"/>
        <end position="105"/>
    </location>
</feature>
<keyword evidence="2 5" id="KW-0812">Transmembrane</keyword>
<evidence type="ECO:0000313" key="7">
    <source>
        <dbReference type="EMBL" id="PCR89682.1"/>
    </source>
</evidence>
<feature type="domain" description="NADH:quinone oxidoreductase/Mrp antiporter transmembrane" evidence="6">
    <location>
        <begin position="136"/>
        <end position="440"/>
    </location>
</feature>
<sequence>MAVLQLPEWTALAPALILAGTALILFLIDSIDPHSTNRTLLAGTAVLGSLSSLAVAVWYTAAGVGATGIDNYGVIDLLGGQFVVDQLALYFMIIIAVVTALVAVASHDYLRDHTYQAEYYSLVMLAATGMSTMAASNSLVTIFIALELTSLPSYALVAILKDNRGSVEAGLKYFLIGAVSSAIFVYGVSLVYGATGSLQLTNIAAVLESGDGAVAEMDGLLGLGILMLIGGIAFKTASVPFHFWAPEAYEGAPAPIAAFLSSASKAAGFVLAFRVFTTAFPLEATTAVIGVDWTLAFVILAIVTMTVGNFAAATQENVKRMLAYSSIGHAGYVLIGLAGLSADGGELVMGAAMMHLLVYGFMNTGAFLFVGLAEYWGVGRAFEDYNGLSTQAPFACGAMAIFMFSLAGVPPFGGFWSKYLLYSATLEAAADNTVLLVLAAALVINSALSLYYYSRLVKALWIEEPILDRDSLAQPTALYAAIVAAAVMTVVILPAFGPIADAATEAAAAIVTQ</sequence>
<dbReference type="GO" id="GO:0042773">
    <property type="term" value="P:ATP synthesis coupled electron transport"/>
    <property type="evidence" value="ECO:0007669"/>
    <property type="project" value="InterPro"/>
</dbReference>
<evidence type="ECO:0000259" key="6">
    <source>
        <dbReference type="Pfam" id="PF00361"/>
    </source>
</evidence>
<dbReference type="Pfam" id="PF00361">
    <property type="entry name" value="Proton_antipo_M"/>
    <property type="match status" value="1"/>
</dbReference>
<dbReference type="GO" id="GO:0008137">
    <property type="term" value="F:NADH dehydrogenase (ubiquinone) activity"/>
    <property type="evidence" value="ECO:0007669"/>
    <property type="project" value="InterPro"/>
</dbReference>
<feature type="transmembrane region" description="Helical" evidence="5">
    <location>
        <begin position="348"/>
        <end position="373"/>
    </location>
</feature>
<dbReference type="HAMAP" id="MF_00445">
    <property type="entry name" value="NDH1_NuoN_1"/>
    <property type="match status" value="1"/>
</dbReference>
<feature type="transmembrane region" description="Helical" evidence="5">
    <location>
        <begin position="40"/>
        <end position="61"/>
    </location>
</feature>
<name>A0A2A5QS74_9EURY</name>
<gene>
    <name evidence="7" type="ORF">CP557_03505</name>
</gene>
<evidence type="ECO:0000256" key="2">
    <source>
        <dbReference type="ARBA" id="ARBA00022692"/>
    </source>
</evidence>
<organism evidence="7 8">
    <name type="scientific">Natrinema ejinorense</name>
    <dbReference type="NCBI Taxonomy" id="373386"/>
    <lineage>
        <taxon>Archaea</taxon>
        <taxon>Methanobacteriati</taxon>
        <taxon>Methanobacteriota</taxon>
        <taxon>Stenosarchaea group</taxon>
        <taxon>Halobacteria</taxon>
        <taxon>Halobacteriales</taxon>
        <taxon>Natrialbaceae</taxon>
        <taxon>Natrinema</taxon>
    </lineage>
</organism>
<comment type="subcellular location">
    <subcellularLocation>
        <location evidence="1">Membrane</location>
        <topology evidence="1">Multi-pass membrane protein</topology>
    </subcellularLocation>
</comment>
<feature type="transmembrane region" description="Helical" evidence="5">
    <location>
        <begin position="142"/>
        <end position="161"/>
    </location>
</feature>
<feature type="transmembrane region" description="Helical" evidence="5">
    <location>
        <begin position="6"/>
        <end position="28"/>
    </location>
</feature>
<evidence type="ECO:0000256" key="5">
    <source>
        <dbReference type="SAM" id="Phobius"/>
    </source>
</evidence>
<keyword evidence="4 5" id="KW-0472">Membrane</keyword>
<proteinExistence type="inferred from homology"/>
<dbReference type="InterPro" id="IPR010096">
    <property type="entry name" value="NADH-Q_OxRdtase_suN/2"/>
</dbReference>
<feature type="transmembrane region" description="Helical" evidence="5">
    <location>
        <begin position="433"/>
        <end position="453"/>
    </location>
</feature>
<evidence type="ECO:0000256" key="1">
    <source>
        <dbReference type="ARBA" id="ARBA00004141"/>
    </source>
</evidence>
<dbReference type="PRINTS" id="PR01434">
    <property type="entry name" value="NADHDHGNASE5"/>
</dbReference>
<keyword evidence="8" id="KW-1185">Reference proteome</keyword>
<accession>A0A2A5QS74</accession>
<dbReference type="AlphaFoldDB" id="A0A2A5QS74"/>
<dbReference type="InterPro" id="IPR001750">
    <property type="entry name" value="ND/Mrp_TM"/>
</dbReference>
<dbReference type="NCBIfam" id="TIGR01770">
    <property type="entry name" value="NDH_I_N"/>
    <property type="match status" value="1"/>
</dbReference>
<evidence type="ECO:0000256" key="4">
    <source>
        <dbReference type="ARBA" id="ARBA00023136"/>
    </source>
</evidence>
<evidence type="ECO:0000313" key="8">
    <source>
        <dbReference type="Proteomes" id="UP000219689"/>
    </source>
</evidence>
<protein>
    <submittedName>
        <fullName evidence="7">Oxidoreductase</fullName>
    </submittedName>
</protein>
<feature type="transmembrane region" description="Helical" evidence="5">
    <location>
        <begin position="394"/>
        <end position="413"/>
    </location>
</feature>
<reference evidence="7 8" key="1">
    <citation type="submission" date="2017-09" db="EMBL/GenBank/DDBJ databases">
        <title>Genome sequences of Natrinema ejinorence JCM 13890T.</title>
        <authorList>
            <person name="Roh S.W."/>
            <person name="Kim Y.B."/>
            <person name="Kim J.Y."/>
        </authorList>
    </citation>
    <scope>NUCLEOTIDE SEQUENCE [LARGE SCALE GENOMIC DNA]</scope>
    <source>
        <strain evidence="7 8">JCM 13890</strain>
    </source>
</reference>
<dbReference type="EMBL" id="NXNI01000001">
    <property type="protein sequence ID" value="PCR89682.1"/>
    <property type="molecule type" value="Genomic_DNA"/>
</dbReference>
<feature type="transmembrane region" description="Helical" evidence="5">
    <location>
        <begin position="117"/>
        <end position="136"/>
    </location>
</feature>
<evidence type="ECO:0000256" key="3">
    <source>
        <dbReference type="ARBA" id="ARBA00022989"/>
    </source>
</evidence>
<feature type="transmembrane region" description="Helical" evidence="5">
    <location>
        <begin position="288"/>
        <end position="310"/>
    </location>
</feature>
<dbReference type="RefSeq" id="WP_097378628.1">
    <property type="nucleotide sequence ID" value="NZ_NXNI01000001.1"/>
</dbReference>
<comment type="caution">
    <text evidence="7">The sequence shown here is derived from an EMBL/GenBank/DDBJ whole genome shotgun (WGS) entry which is preliminary data.</text>
</comment>
<feature type="transmembrane region" description="Helical" evidence="5">
    <location>
        <begin position="477"/>
        <end position="496"/>
    </location>
</feature>
<feature type="transmembrane region" description="Helical" evidence="5">
    <location>
        <begin position="322"/>
        <end position="342"/>
    </location>
</feature>